<sequence length="526" mass="59351">MSDAKVQFNEIFLTDVPYIVARGQIRLGKSGIGWKAASDADMAAAMGYGIPGYSDEKGMLAIQSADIRRIQWQRVAKGFGIRIWLKDGTLHKLDGFDRDDYDSMKDAVKRFYKGITLENRDVSLKGWNWGKTDFEGQNLTFKVENKPMFDIPMNQVSNTNLAGKNEVSIELQPTRPGTKRKAIDEMVEVRFYVPGTTTTTKKPSDGEDSAEEREEEANAATIFYETLKDKADVGKVTGDSIVLFSEVLCLTPRGRYDIDMYPEFLRLRGKTYDYKVMYENITRLFLLAKPDGMHTMFIVGLNPPIRQGQTRYPFLVFQFVRDEEADIELALDKETHAAFAGKLEKRYDQPLYLTVSNVFTGLVDKKVVESSGYRTFHGAQGIKCSLKANEGIIYPLEKGIIFVPKPVQYISLSEIGSVVFSRVGSSATSARTFDLKINLFGHQDIQFSNVNREEYENLVGYMRDKDIKVMSELDEEGKKTFVGMDASSDEESAIKGSILDEDFIAESESDVQEEYDENYESGSGDE</sequence>
<dbReference type="InterPro" id="IPR011993">
    <property type="entry name" value="PH-like_dom_sf"/>
</dbReference>
<dbReference type="PANTHER" id="PTHR45849">
    <property type="entry name" value="FACT COMPLEX SUBUNIT SSRP1"/>
    <property type="match status" value="1"/>
</dbReference>
<dbReference type="OrthoDB" id="498543at2759"/>
<feature type="domain" description="Histone chaperone RTT106/FACT complex subunit SPT16-like middle" evidence="11">
    <location>
        <begin position="379"/>
        <end position="472"/>
    </location>
</feature>
<feature type="compositionally biased region" description="Acidic residues" evidence="10">
    <location>
        <begin position="206"/>
        <end position="215"/>
    </location>
</feature>
<evidence type="ECO:0000256" key="2">
    <source>
        <dbReference type="ARBA" id="ARBA00022454"/>
    </source>
</evidence>
<comment type="similarity">
    <text evidence="1 9">Belongs to the SSRP1 family.</text>
</comment>
<dbReference type="GO" id="GO:0006281">
    <property type="term" value="P:DNA repair"/>
    <property type="evidence" value="ECO:0007669"/>
    <property type="project" value="UniProtKB-KW"/>
</dbReference>
<keyword evidence="8 9" id="KW-0539">Nucleus</keyword>
<keyword evidence="4 9" id="KW-0227">DNA damage</keyword>
<dbReference type="SUPFAM" id="SSF50729">
    <property type="entry name" value="PH domain-like"/>
    <property type="match status" value="1"/>
</dbReference>
<dbReference type="EMBL" id="JANBPU010000006">
    <property type="protein sequence ID" value="KAJ1921183.1"/>
    <property type="molecule type" value="Genomic_DNA"/>
</dbReference>
<evidence type="ECO:0000256" key="3">
    <source>
        <dbReference type="ARBA" id="ARBA00022705"/>
    </source>
</evidence>
<evidence type="ECO:0000256" key="7">
    <source>
        <dbReference type="ARBA" id="ARBA00023204"/>
    </source>
</evidence>
<evidence type="ECO:0000256" key="5">
    <source>
        <dbReference type="ARBA" id="ARBA00023015"/>
    </source>
</evidence>
<keyword evidence="7 9" id="KW-0234">DNA repair</keyword>
<keyword evidence="6 9" id="KW-0804">Transcription</keyword>
<organism evidence="12 13">
    <name type="scientific">Mycoemilia scoparia</name>
    <dbReference type="NCBI Taxonomy" id="417184"/>
    <lineage>
        <taxon>Eukaryota</taxon>
        <taxon>Fungi</taxon>
        <taxon>Fungi incertae sedis</taxon>
        <taxon>Zoopagomycota</taxon>
        <taxon>Kickxellomycotina</taxon>
        <taxon>Kickxellomycetes</taxon>
        <taxon>Kickxellales</taxon>
        <taxon>Kickxellaceae</taxon>
        <taxon>Mycoemilia</taxon>
    </lineage>
</organism>
<dbReference type="InterPro" id="IPR038167">
    <property type="entry name" value="SSRP1_sf"/>
</dbReference>
<evidence type="ECO:0000256" key="8">
    <source>
        <dbReference type="ARBA" id="ARBA00023242"/>
    </source>
</evidence>
<reference evidence="12" key="1">
    <citation type="submission" date="2022-07" db="EMBL/GenBank/DDBJ databases">
        <title>Phylogenomic reconstructions and comparative analyses of Kickxellomycotina fungi.</title>
        <authorList>
            <person name="Reynolds N.K."/>
            <person name="Stajich J.E."/>
            <person name="Barry K."/>
            <person name="Grigoriev I.V."/>
            <person name="Crous P."/>
            <person name="Smith M.E."/>
        </authorList>
    </citation>
    <scope>NUCLEOTIDE SEQUENCE</scope>
    <source>
        <strain evidence="12">NBRC 100468</strain>
    </source>
</reference>
<protein>
    <recommendedName>
        <fullName evidence="9">FACT complex subunit POB3</fullName>
    </recommendedName>
</protein>
<comment type="subcellular location">
    <subcellularLocation>
        <location evidence="9">Nucleus</location>
    </subcellularLocation>
    <subcellularLocation>
        <location evidence="9">Chromosome</location>
    </subcellularLocation>
</comment>
<dbReference type="InterPro" id="IPR035417">
    <property type="entry name" value="SSRP1/POB3_N"/>
</dbReference>
<dbReference type="GO" id="GO:0031491">
    <property type="term" value="F:nucleosome binding"/>
    <property type="evidence" value="ECO:0007669"/>
    <property type="project" value="TreeGrafter"/>
</dbReference>
<dbReference type="GO" id="GO:0035101">
    <property type="term" value="C:FACT complex"/>
    <property type="evidence" value="ECO:0007669"/>
    <property type="project" value="TreeGrafter"/>
</dbReference>
<keyword evidence="2 9" id="KW-0158">Chromosome</keyword>
<dbReference type="CDD" id="cd13230">
    <property type="entry name" value="PH1_SSRP1-like"/>
    <property type="match status" value="1"/>
</dbReference>
<dbReference type="GO" id="GO:0042393">
    <property type="term" value="F:histone binding"/>
    <property type="evidence" value="ECO:0007669"/>
    <property type="project" value="TreeGrafter"/>
</dbReference>
<evidence type="ECO:0000256" key="6">
    <source>
        <dbReference type="ARBA" id="ARBA00023163"/>
    </source>
</evidence>
<evidence type="ECO:0000256" key="9">
    <source>
        <dbReference type="RuleBase" id="RU364013"/>
    </source>
</evidence>
<dbReference type="InterPro" id="IPR024954">
    <property type="entry name" value="SSRP1_DD"/>
</dbReference>
<dbReference type="CDD" id="cd13231">
    <property type="entry name" value="PH2_SSRP1-like"/>
    <property type="match status" value="1"/>
</dbReference>
<keyword evidence="5 9" id="KW-0805">Transcription regulation</keyword>
<dbReference type="Pfam" id="PF21103">
    <property type="entry name" value="PH1_SSRP1-like"/>
    <property type="match status" value="1"/>
</dbReference>
<dbReference type="Pfam" id="PF08512">
    <property type="entry name" value="Rttp106-like_middle"/>
    <property type="match status" value="1"/>
</dbReference>
<dbReference type="InterPro" id="IPR048993">
    <property type="entry name" value="SSRP1-like_PH1"/>
</dbReference>
<accession>A0A9W8DW65</accession>
<dbReference type="GO" id="GO:0006260">
    <property type="term" value="P:DNA replication"/>
    <property type="evidence" value="ECO:0007669"/>
    <property type="project" value="UniProtKB-KW"/>
</dbReference>
<proteinExistence type="inferred from homology"/>
<comment type="function">
    <text evidence="9">Component of the FACT complex, a general chromatin factor that acts to reorganize nucleosomes. The FACT complex is involved in multiple processes that require DNA as a template such as mRNA elongation, DNA replication and DNA repair. During transcription elongation the FACT complex acts as a histone chaperone that both destabilizes and restores nucleosomal structure. It facilitates the passage of RNA polymerase II and transcription by promoting the dissociation of one histone H2A-H2B dimer from the nucleosome, then subsequently promotes the reestablishment of the nucleosome following the passage of RNA polymerase II.</text>
</comment>
<dbReference type="FunFam" id="2.30.29.150:FF:000001">
    <property type="entry name" value="Fact complex subunit ssrp1"/>
    <property type="match status" value="1"/>
</dbReference>
<feature type="region of interest" description="Disordered" evidence="10">
    <location>
        <begin position="196"/>
        <end position="215"/>
    </location>
</feature>
<evidence type="ECO:0000256" key="10">
    <source>
        <dbReference type="SAM" id="MobiDB-lite"/>
    </source>
</evidence>
<dbReference type="Proteomes" id="UP001150538">
    <property type="component" value="Unassembled WGS sequence"/>
</dbReference>
<comment type="caution">
    <text evidence="12">The sequence shown here is derived from an EMBL/GenBank/DDBJ whole genome shotgun (WGS) entry which is preliminary data.</text>
</comment>
<dbReference type="Gene3D" id="2.30.29.220">
    <property type="entry name" value="Structure-specific recognition protein (SSRP1)"/>
    <property type="match status" value="1"/>
</dbReference>
<keyword evidence="3 9" id="KW-0235">DNA replication</keyword>
<evidence type="ECO:0000259" key="11">
    <source>
        <dbReference type="SMART" id="SM01287"/>
    </source>
</evidence>
<evidence type="ECO:0000256" key="1">
    <source>
        <dbReference type="ARBA" id="ARBA00010060"/>
    </source>
</evidence>
<gene>
    <name evidence="12" type="primary">POB3</name>
    <name evidence="12" type="ORF">H4219_000781</name>
</gene>
<dbReference type="Pfam" id="PF03531">
    <property type="entry name" value="SSrecog"/>
    <property type="match status" value="1"/>
</dbReference>
<dbReference type="PRINTS" id="PR00887">
    <property type="entry name" value="SSRCOGNITION"/>
</dbReference>
<dbReference type="InterPro" id="IPR050454">
    <property type="entry name" value="RTT106/SSRP1_HistChap/FACT"/>
</dbReference>
<evidence type="ECO:0000256" key="4">
    <source>
        <dbReference type="ARBA" id="ARBA00022763"/>
    </source>
</evidence>
<dbReference type="Gene3D" id="2.30.29.30">
    <property type="entry name" value="Pleckstrin-homology domain (PH domain)/Phosphotyrosine-binding domain (PTB)"/>
    <property type="match status" value="2"/>
</dbReference>
<dbReference type="Pfam" id="PF17292">
    <property type="entry name" value="POB3_N"/>
    <property type="match status" value="1"/>
</dbReference>
<evidence type="ECO:0000313" key="13">
    <source>
        <dbReference type="Proteomes" id="UP001150538"/>
    </source>
</evidence>
<keyword evidence="13" id="KW-1185">Reference proteome</keyword>
<name>A0A9W8DW65_9FUNG</name>
<dbReference type="SMART" id="SM01287">
    <property type="entry name" value="Rtt106"/>
    <property type="match status" value="1"/>
</dbReference>
<dbReference type="Gene3D" id="2.30.29.150">
    <property type="match status" value="1"/>
</dbReference>
<dbReference type="InterPro" id="IPR000969">
    <property type="entry name" value="SSRP1/POB3"/>
</dbReference>
<feature type="region of interest" description="Disordered" evidence="10">
    <location>
        <begin position="506"/>
        <end position="526"/>
    </location>
</feature>
<dbReference type="AlphaFoldDB" id="A0A9W8DW65"/>
<evidence type="ECO:0000313" key="12">
    <source>
        <dbReference type="EMBL" id="KAJ1921183.1"/>
    </source>
</evidence>
<dbReference type="InterPro" id="IPR013719">
    <property type="entry name" value="RTT106/SPT16-like_middle_dom"/>
</dbReference>
<dbReference type="GO" id="GO:0003677">
    <property type="term" value="F:DNA binding"/>
    <property type="evidence" value="ECO:0007669"/>
    <property type="project" value="InterPro"/>
</dbReference>
<dbReference type="PANTHER" id="PTHR45849:SF1">
    <property type="entry name" value="FACT COMPLEX SUBUNIT SSRP1"/>
    <property type="match status" value="1"/>
</dbReference>